<name>A0A7S3R2Z4_DUNTE</name>
<organism evidence="1">
    <name type="scientific">Dunaliella tertiolecta</name>
    <name type="common">Green alga</name>
    <dbReference type="NCBI Taxonomy" id="3047"/>
    <lineage>
        <taxon>Eukaryota</taxon>
        <taxon>Viridiplantae</taxon>
        <taxon>Chlorophyta</taxon>
        <taxon>core chlorophytes</taxon>
        <taxon>Chlorophyceae</taxon>
        <taxon>CS clade</taxon>
        <taxon>Chlamydomonadales</taxon>
        <taxon>Dunaliellaceae</taxon>
        <taxon>Dunaliella</taxon>
    </lineage>
</organism>
<proteinExistence type="predicted"/>
<dbReference type="EMBL" id="HBIP01026351">
    <property type="protein sequence ID" value="CAE0500832.1"/>
    <property type="molecule type" value="Transcribed_RNA"/>
</dbReference>
<protein>
    <submittedName>
        <fullName evidence="1">Uncharacterized protein</fullName>
    </submittedName>
</protein>
<reference evidence="1" key="1">
    <citation type="submission" date="2021-01" db="EMBL/GenBank/DDBJ databases">
        <authorList>
            <person name="Corre E."/>
            <person name="Pelletier E."/>
            <person name="Niang G."/>
            <person name="Scheremetjew M."/>
            <person name="Finn R."/>
            <person name="Kale V."/>
            <person name="Holt S."/>
            <person name="Cochrane G."/>
            <person name="Meng A."/>
            <person name="Brown T."/>
            <person name="Cohen L."/>
        </authorList>
    </citation>
    <scope>NUCLEOTIDE SEQUENCE</scope>
    <source>
        <strain evidence="1">CCMP1320</strain>
    </source>
</reference>
<dbReference type="AlphaFoldDB" id="A0A7S3R2Z4"/>
<evidence type="ECO:0000313" key="1">
    <source>
        <dbReference type="EMBL" id="CAE0500832.1"/>
    </source>
</evidence>
<sequence>MQLLSRAVVTMVMAAYMIPWHGFQVGFSDKLFQMSSWHGFNEPLAHLSDRPLAWLIDEPLAWPSGETLAWCSVKLLQMSSWHGFQSSPGMAFKPAPGMALNQSSIRQIQSCLTWYRASSANACSALCWAAFTTALLAAWSLARGISAYLVPCQLRKRLLRFMLGSLQSCLVGGLLLPPRLALLQLHLFAAAGLHHQRVQIAMHCFACSVSAWLAPPSMPCSDLAAAACSC</sequence>
<accession>A0A7S3R2Z4</accession>
<gene>
    <name evidence="1" type="ORF">DTER00134_LOCUS15905</name>
</gene>